<proteinExistence type="predicted"/>
<dbReference type="PROSITE" id="PS51257">
    <property type="entry name" value="PROKAR_LIPOPROTEIN"/>
    <property type="match status" value="1"/>
</dbReference>
<keyword evidence="1" id="KW-0732">Signal</keyword>
<feature type="signal peptide" evidence="1">
    <location>
        <begin position="1"/>
        <end position="22"/>
    </location>
</feature>
<dbReference type="EMBL" id="FSRE01000001">
    <property type="protein sequence ID" value="SIN73701.1"/>
    <property type="molecule type" value="Genomic_DNA"/>
</dbReference>
<dbReference type="OrthoDB" id="5612425at2"/>
<evidence type="ECO:0000313" key="3">
    <source>
        <dbReference type="Proteomes" id="UP000198461"/>
    </source>
</evidence>
<evidence type="ECO:0000256" key="1">
    <source>
        <dbReference type="SAM" id="SignalP"/>
    </source>
</evidence>
<dbReference type="AlphaFoldDB" id="A0A1N6DSE1"/>
<evidence type="ECO:0008006" key="4">
    <source>
        <dbReference type="Google" id="ProtNLM"/>
    </source>
</evidence>
<dbReference type="Proteomes" id="UP000198461">
    <property type="component" value="Unassembled WGS sequence"/>
</dbReference>
<dbReference type="RefSeq" id="WP_074200699.1">
    <property type="nucleotide sequence ID" value="NZ_FSRE01000001.1"/>
</dbReference>
<keyword evidence="3" id="KW-1185">Reference proteome</keyword>
<organism evidence="2 3">
    <name type="scientific">Sulfurivirga caldicuralii</name>
    <dbReference type="NCBI Taxonomy" id="364032"/>
    <lineage>
        <taxon>Bacteria</taxon>
        <taxon>Pseudomonadati</taxon>
        <taxon>Pseudomonadota</taxon>
        <taxon>Gammaproteobacteria</taxon>
        <taxon>Thiotrichales</taxon>
        <taxon>Piscirickettsiaceae</taxon>
        <taxon>Sulfurivirga</taxon>
    </lineage>
</organism>
<dbReference type="STRING" id="364032.SAMN05443662_0384"/>
<evidence type="ECO:0000313" key="2">
    <source>
        <dbReference type="EMBL" id="SIN73701.1"/>
    </source>
</evidence>
<sequence>MRNLILLSALALLSGCSSWANKASHWTSTAVARTGDLIAPIEVKQQQDDLHWLIRQQFNEPPVLESMAFDFRARQLCPKGYLKDEVYAQRQASFGVDPAECATADCRYTLVWKIHCDEVPRDPFSIFGKF</sequence>
<gene>
    <name evidence="2" type="ORF">SAMN05443662_0384</name>
</gene>
<protein>
    <recommendedName>
        <fullName evidence="4">Lipoprotein</fullName>
    </recommendedName>
</protein>
<name>A0A1N6DSE1_9GAMM</name>
<reference evidence="2 3" key="1">
    <citation type="submission" date="2016-11" db="EMBL/GenBank/DDBJ databases">
        <authorList>
            <person name="Jaros S."/>
            <person name="Januszkiewicz K."/>
            <person name="Wedrychowicz H."/>
        </authorList>
    </citation>
    <scope>NUCLEOTIDE SEQUENCE [LARGE SCALE GENOMIC DNA]</scope>
    <source>
        <strain evidence="2 3">DSM 17737</strain>
    </source>
</reference>
<feature type="chain" id="PRO_5012613473" description="Lipoprotein" evidence="1">
    <location>
        <begin position="23"/>
        <end position="130"/>
    </location>
</feature>
<accession>A0A1N6DSE1</accession>